<organism evidence="1">
    <name type="scientific">marine sediment metagenome</name>
    <dbReference type="NCBI Taxonomy" id="412755"/>
    <lineage>
        <taxon>unclassified sequences</taxon>
        <taxon>metagenomes</taxon>
        <taxon>ecological metagenomes</taxon>
    </lineage>
</organism>
<feature type="non-terminal residue" evidence="1">
    <location>
        <position position="99"/>
    </location>
</feature>
<accession>X1KFM9</accession>
<dbReference type="EMBL" id="BARV01004681">
    <property type="protein sequence ID" value="GAI05867.1"/>
    <property type="molecule type" value="Genomic_DNA"/>
</dbReference>
<sequence>MAALARRNQPLVVFAHNIGFDLQASGFYKHMAHWGWKLTFIYEKGLTFLLIIHKGERVIKLVSTTNFYNASVKDLGELIKLPKLEVDLEADPESKVIEY</sequence>
<proteinExistence type="predicted"/>
<gene>
    <name evidence="1" type="ORF">S06H3_10202</name>
</gene>
<name>X1KFM9_9ZZZZ</name>
<dbReference type="AlphaFoldDB" id="X1KFM9"/>
<comment type="caution">
    <text evidence="1">The sequence shown here is derived from an EMBL/GenBank/DDBJ whole genome shotgun (WGS) entry which is preliminary data.</text>
</comment>
<protein>
    <submittedName>
        <fullName evidence="1">Uncharacterized protein</fullName>
    </submittedName>
</protein>
<evidence type="ECO:0000313" key="1">
    <source>
        <dbReference type="EMBL" id="GAI05867.1"/>
    </source>
</evidence>
<reference evidence="1" key="1">
    <citation type="journal article" date="2014" name="Front. Microbiol.">
        <title>High frequency of phylogenetically diverse reductive dehalogenase-homologous genes in deep subseafloor sedimentary metagenomes.</title>
        <authorList>
            <person name="Kawai M."/>
            <person name="Futagami T."/>
            <person name="Toyoda A."/>
            <person name="Takaki Y."/>
            <person name="Nishi S."/>
            <person name="Hori S."/>
            <person name="Arai W."/>
            <person name="Tsubouchi T."/>
            <person name="Morono Y."/>
            <person name="Uchiyama I."/>
            <person name="Ito T."/>
            <person name="Fujiyama A."/>
            <person name="Inagaki F."/>
            <person name="Takami H."/>
        </authorList>
    </citation>
    <scope>NUCLEOTIDE SEQUENCE</scope>
    <source>
        <strain evidence="1">Expedition CK06-06</strain>
    </source>
</reference>